<feature type="region of interest" description="Disordered" evidence="1">
    <location>
        <begin position="389"/>
        <end position="410"/>
    </location>
</feature>
<name>A0ABQ7KD24_9FUNG</name>
<evidence type="ECO:0000313" key="3">
    <source>
        <dbReference type="EMBL" id="KAG0296320.1"/>
    </source>
</evidence>
<feature type="region of interest" description="Disordered" evidence="1">
    <location>
        <begin position="430"/>
        <end position="492"/>
    </location>
</feature>
<feature type="transmembrane region" description="Helical" evidence="2">
    <location>
        <begin position="366"/>
        <end position="383"/>
    </location>
</feature>
<keyword evidence="2" id="KW-1133">Transmembrane helix</keyword>
<protein>
    <recommendedName>
        <fullName evidence="5">Acid protease</fullName>
    </recommendedName>
</protein>
<proteinExistence type="predicted"/>
<comment type="caution">
    <text evidence="3">The sequence shown here is derived from an EMBL/GenBank/DDBJ whole genome shotgun (WGS) entry which is preliminary data.</text>
</comment>
<evidence type="ECO:0000313" key="4">
    <source>
        <dbReference type="Proteomes" id="UP001194696"/>
    </source>
</evidence>
<keyword evidence="4" id="KW-1185">Reference proteome</keyword>
<accession>A0ABQ7KD24</accession>
<keyword evidence="2" id="KW-0812">Transmembrane</keyword>
<dbReference type="EMBL" id="JAAAIM010000060">
    <property type="protein sequence ID" value="KAG0296320.1"/>
    <property type="molecule type" value="Genomic_DNA"/>
</dbReference>
<keyword evidence="2" id="KW-0472">Membrane</keyword>
<sequence>MASNGNLELDCIATQQDTGTIYGIATASGTNSEGVSDLHVVLIRSSTSPSSLTSLTWSVVSTTLALDLSYVYPKFATVDCAVSSKGEFFALFPNNELLTTKSPTIPMGIRYDPDSNSWSSIRGSPMYGWNYKPLHQLFYTKSDLTTENNVESLVHLMADETGRVLRFGTVDTDTNMLQLADIWKRDRDEKEYSSGSFSDEFEKAANFPGMSSYGFYGGFSYADQRFFAPGSNQLYANIDTDDIIRVFPYTSAVRASRTSYQKAMYTIERNAYGLWTQNPVYNITGANSTGKFDVHQNMISAGGRLTGQEPFAVAVTTEGLYELQMFGPSAGNFTGPIRVTIPLSLYSSRPAEPIVFESDMLPIEEFGIVMGAGVAGVIAALYVKRWRRKRRQKQKDKERQSQESAAVVRDKSYMMGKIPESQTRPEAAIEINTSGGGRRSGEGGREFGSTTSSSVGWLPPNSASDYAYQDEIQGLELSSHPRPNIVTSVGDP</sequence>
<evidence type="ECO:0008006" key="5">
    <source>
        <dbReference type="Google" id="ProtNLM"/>
    </source>
</evidence>
<evidence type="ECO:0000256" key="2">
    <source>
        <dbReference type="SAM" id="Phobius"/>
    </source>
</evidence>
<dbReference type="Proteomes" id="UP001194696">
    <property type="component" value="Unassembled WGS sequence"/>
</dbReference>
<evidence type="ECO:0000256" key="1">
    <source>
        <dbReference type="SAM" id="MobiDB-lite"/>
    </source>
</evidence>
<organism evidence="3 4">
    <name type="scientific">Linnemannia gamsii</name>
    <dbReference type="NCBI Taxonomy" id="64522"/>
    <lineage>
        <taxon>Eukaryota</taxon>
        <taxon>Fungi</taxon>
        <taxon>Fungi incertae sedis</taxon>
        <taxon>Mucoromycota</taxon>
        <taxon>Mortierellomycotina</taxon>
        <taxon>Mortierellomycetes</taxon>
        <taxon>Mortierellales</taxon>
        <taxon>Mortierellaceae</taxon>
        <taxon>Linnemannia</taxon>
    </lineage>
</organism>
<reference evidence="3 4" key="1">
    <citation type="journal article" date="2020" name="Fungal Divers.">
        <title>Resolving the Mortierellaceae phylogeny through synthesis of multi-gene phylogenetics and phylogenomics.</title>
        <authorList>
            <person name="Vandepol N."/>
            <person name="Liber J."/>
            <person name="Desiro A."/>
            <person name="Na H."/>
            <person name="Kennedy M."/>
            <person name="Barry K."/>
            <person name="Grigoriev I.V."/>
            <person name="Miller A.N."/>
            <person name="O'Donnell K."/>
            <person name="Stajich J.E."/>
            <person name="Bonito G."/>
        </authorList>
    </citation>
    <scope>NUCLEOTIDE SEQUENCE [LARGE SCALE GENOMIC DNA]</scope>
    <source>
        <strain evidence="3 4">AD045</strain>
    </source>
</reference>
<gene>
    <name evidence="3" type="ORF">BGZ96_009719</name>
</gene>